<keyword evidence="2" id="KW-1185">Reference proteome</keyword>
<reference evidence="2" key="1">
    <citation type="submission" date="2023-05" db="EMBL/GenBank/DDBJ databases">
        <title>Sedimentitalea sp. nov. JM2-8.</title>
        <authorList>
            <person name="Huang J."/>
        </authorList>
    </citation>
    <scope>NUCLEOTIDE SEQUENCE [LARGE SCALE GENOMIC DNA]</scope>
    <source>
        <strain evidence="2">KHS03</strain>
    </source>
</reference>
<name>A0ABU3VC83_9RHOB</name>
<gene>
    <name evidence="1" type="ORF">QO231_07205</name>
</gene>
<organism evidence="1 2">
    <name type="scientific">Sedimentitalea todarodis</name>
    <dbReference type="NCBI Taxonomy" id="1631240"/>
    <lineage>
        <taxon>Bacteria</taxon>
        <taxon>Pseudomonadati</taxon>
        <taxon>Pseudomonadota</taxon>
        <taxon>Alphaproteobacteria</taxon>
        <taxon>Rhodobacterales</taxon>
        <taxon>Paracoccaceae</taxon>
        <taxon>Sedimentitalea</taxon>
    </lineage>
</organism>
<dbReference type="EMBL" id="JASMWN010000004">
    <property type="protein sequence ID" value="MDU9003640.1"/>
    <property type="molecule type" value="Genomic_DNA"/>
</dbReference>
<protein>
    <submittedName>
        <fullName evidence="1">Uncharacterized protein</fullName>
    </submittedName>
</protein>
<proteinExistence type="predicted"/>
<accession>A0ABU3VC83</accession>
<dbReference type="Proteomes" id="UP001255416">
    <property type="component" value="Unassembled WGS sequence"/>
</dbReference>
<evidence type="ECO:0000313" key="2">
    <source>
        <dbReference type="Proteomes" id="UP001255416"/>
    </source>
</evidence>
<sequence length="125" mass="13826">MAVRYHDDARRMDEHWFQGPCFVPALDAAANDTVATAQDLNVETHFAPETLRLMTCWADLILGQMGEDPAGLGERIHPQVLRRSPVCLQDPMTGTKRNGRIQMTSAPKCNEPIPCALSSIALHLC</sequence>
<dbReference type="RefSeq" id="WP_316774697.1">
    <property type="nucleotide sequence ID" value="NZ_JASMWN010000004.1"/>
</dbReference>
<evidence type="ECO:0000313" key="1">
    <source>
        <dbReference type="EMBL" id="MDU9003640.1"/>
    </source>
</evidence>
<comment type="caution">
    <text evidence="1">The sequence shown here is derived from an EMBL/GenBank/DDBJ whole genome shotgun (WGS) entry which is preliminary data.</text>
</comment>